<feature type="domain" description="DJ-1/PfpI" evidence="4">
    <location>
        <begin position="29"/>
        <end position="227"/>
    </location>
</feature>
<gene>
    <name evidence="5" type="ORF">P2L57_09685</name>
</gene>
<keyword evidence="2" id="KW-0456">Lyase</keyword>
<keyword evidence="5" id="KW-0315">Glutamine amidotransferase</keyword>
<dbReference type="Gene3D" id="3.40.50.880">
    <property type="match status" value="1"/>
</dbReference>
<dbReference type="InterPro" id="IPR050325">
    <property type="entry name" value="Prot/Nucl_acid_deglycase"/>
</dbReference>
<protein>
    <submittedName>
        <fullName evidence="5">Type 1 glutamine amidotransferase domain-containing protein</fullName>
    </submittedName>
</protein>
<dbReference type="EMBL" id="JARHTQ010000005">
    <property type="protein sequence ID" value="MDF2255985.1"/>
    <property type="molecule type" value="Genomic_DNA"/>
</dbReference>
<dbReference type="InterPro" id="IPR002818">
    <property type="entry name" value="DJ-1/PfpI"/>
</dbReference>
<proteinExistence type="inferred from homology"/>
<evidence type="ECO:0000259" key="4">
    <source>
        <dbReference type="Pfam" id="PF01965"/>
    </source>
</evidence>
<evidence type="ECO:0000256" key="1">
    <source>
        <dbReference type="ARBA" id="ARBA00023016"/>
    </source>
</evidence>
<comment type="caution">
    <text evidence="5">The sequence shown here is derived from an EMBL/GenBank/DDBJ whole genome shotgun (WGS) entry which is preliminary data.</text>
</comment>
<dbReference type="RefSeq" id="WP_275811467.1">
    <property type="nucleotide sequence ID" value="NZ_BAAANM010000018.1"/>
</dbReference>
<evidence type="ECO:0000313" key="5">
    <source>
        <dbReference type="EMBL" id="MDF2255985.1"/>
    </source>
</evidence>
<dbReference type="CDD" id="cd03141">
    <property type="entry name" value="GATase1_Hsp31_like"/>
    <property type="match status" value="1"/>
</dbReference>
<keyword evidence="6" id="KW-1185">Reference proteome</keyword>
<evidence type="ECO:0000256" key="3">
    <source>
        <dbReference type="ARBA" id="ARBA00038493"/>
    </source>
</evidence>
<dbReference type="InterPro" id="IPR029062">
    <property type="entry name" value="Class_I_gatase-like"/>
</dbReference>
<dbReference type="SUPFAM" id="SSF52317">
    <property type="entry name" value="Class I glutamine amidotransferase-like"/>
    <property type="match status" value="1"/>
</dbReference>
<comment type="similarity">
    <text evidence="3">Belongs to the peptidase C56 family. HSP31-like subfamily.</text>
</comment>
<name>A0ABT5YWP8_9ACTN</name>
<dbReference type="PANTHER" id="PTHR48094:SF11">
    <property type="entry name" value="GLUTATHIONE-INDEPENDENT GLYOXALASE HSP31-RELATED"/>
    <property type="match status" value="1"/>
</dbReference>
<dbReference type="PANTHER" id="PTHR48094">
    <property type="entry name" value="PROTEIN/NUCLEIC ACID DEGLYCASE DJ-1-RELATED"/>
    <property type="match status" value="1"/>
</dbReference>
<evidence type="ECO:0000256" key="2">
    <source>
        <dbReference type="ARBA" id="ARBA00023239"/>
    </source>
</evidence>
<dbReference type="Proteomes" id="UP001220022">
    <property type="component" value="Unassembled WGS sequence"/>
</dbReference>
<reference evidence="5 6" key="1">
    <citation type="submission" date="2023-03" db="EMBL/GenBank/DDBJ databases">
        <title>Draft genome sequence of type strain Streptomyces ferralitis JCM 14344.</title>
        <authorList>
            <person name="Klaysubun C."/>
            <person name="Duangmal K."/>
        </authorList>
    </citation>
    <scope>NUCLEOTIDE SEQUENCE [LARGE SCALE GENOMIC DNA]</scope>
    <source>
        <strain evidence="5 6">JCM 14344</strain>
    </source>
</reference>
<accession>A0ABT5YWP8</accession>
<keyword evidence="1" id="KW-0346">Stress response</keyword>
<organism evidence="5 6">
    <name type="scientific">Streptantibioticus ferralitis</name>
    <dbReference type="NCBI Taxonomy" id="236510"/>
    <lineage>
        <taxon>Bacteria</taxon>
        <taxon>Bacillati</taxon>
        <taxon>Actinomycetota</taxon>
        <taxon>Actinomycetes</taxon>
        <taxon>Kitasatosporales</taxon>
        <taxon>Streptomycetaceae</taxon>
        <taxon>Streptantibioticus</taxon>
    </lineage>
</organism>
<evidence type="ECO:0000313" key="6">
    <source>
        <dbReference type="Proteomes" id="UP001220022"/>
    </source>
</evidence>
<sequence length="230" mass="24241">MSNILIVLSGADHWTLADGTKHPSGYWAEEFVVPHEKFTQAGHTVEVATPAGRRPTPDPLSFTPDVAGPDAAHYSEYVDSLSEMLGFPLKLADVDVAGYDAVVIPGGHGPMEDLADDRAMGRLLAAADAAGKIIASVCHGPAALLSATDSNGRWLFADRRLTCLTDEEETEFGTAAKAPWLLESRLRERGAQFEGGPVWAPNVVRDGHLISGQNPASSGAMADAVLTALG</sequence>
<dbReference type="Pfam" id="PF01965">
    <property type="entry name" value="DJ-1_PfpI"/>
    <property type="match status" value="1"/>
</dbReference>